<evidence type="ECO:0000256" key="1">
    <source>
        <dbReference type="ARBA" id="ARBA00010061"/>
    </source>
</evidence>
<dbReference type="GO" id="GO:0005829">
    <property type="term" value="C:cytosol"/>
    <property type="evidence" value="ECO:0007669"/>
    <property type="project" value="TreeGrafter"/>
</dbReference>
<dbReference type="PANTHER" id="PTHR31233:SF12">
    <property type="entry name" value="BICAUDAL D HOMOLOG 2-LIKE"/>
    <property type="match status" value="1"/>
</dbReference>
<organism evidence="3 4">
    <name type="scientific">Chiloscyllium punctatum</name>
    <name type="common">Brownbanded bambooshark</name>
    <name type="synonym">Hemiscyllium punctatum</name>
    <dbReference type="NCBI Taxonomy" id="137246"/>
    <lineage>
        <taxon>Eukaryota</taxon>
        <taxon>Metazoa</taxon>
        <taxon>Chordata</taxon>
        <taxon>Craniata</taxon>
        <taxon>Vertebrata</taxon>
        <taxon>Chondrichthyes</taxon>
        <taxon>Elasmobranchii</taxon>
        <taxon>Galeomorphii</taxon>
        <taxon>Galeoidea</taxon>
        <taxon>Orectolobiformes</taxon>
        <taxon>Hemiscylliidae</taxon>
        <taxon>Chiloscyllium</taxon>
    </lineage>
</organism>
<dbReference type="GO" id="GO:0008093">
    <property type="term" value="F:cytoskeletal anchor activity"/>
    <property type="evidence" value="ECO:0007669"/>
    <property type="project" value="InterPro"/>
</dbReference>
<protein>
    <submittedName>
        <fullName evidence="3">Uncharacterized protein</fullName>
    </submittedName>
</protein>
<feature type="non-terminal residue" evidence="3">
    <location>
        <position position="71"/>
    </location>
</feature>
<dbReference type="Pfam" id="PF09730">
    <property type="entry name" value="BicD"/>
    <property type="match status" value="1"/>
</dbReference>
<dbReference type="InterPro" id="IPR018477">
    <property type="entry name" value="BICD"/>
</dbReference>
<dbReference type="OrthoDB" id="10069295at2759"/>
<dbReference type="GO" id="GO:0072393">
    <property type="term" value="P:microtubule anchoring at microtubule organizing center"/>
    <property type="evidence" value="ECO:0007669"/>
    <property type="project" value="TreeGrafter"/>
</dbReference>
<reference evidence="3 4" key="1">
    <citation type="journal article" date="2018" name="Nat. Ecol. Evol.">
        <title>Shark genomes provide insights into elasmobranch evolution and the origin of vertebrates.</title>
        <authorList>
            <person name="Hara Y"/>
            <person name="Yamaguchi K"/>
            <person name="Onimaru K"/>
            <person name="Kadota M"/>
            <person name="Koyanagi M"/>
            <person name="Keeley SD"/>
            <person name="Tatsumi K"/>
            <person name="Tanaka K"/>
            <person name="Motone F"/>
            <person name="Kageyama Y"/>
            <person name="Nozu R"/>
            <person name="Adachi N"/>
            <person name="Nishimura O"/>
            <person name="Nakagawa R"/>
            <person name="Tanegashima C"/>
            <person name="Kiyatake I"/>
            <person name="Matsumoto R"/>
            <person name="Murakumo K"/>
            <person name="Nishida K"/>
            <person name="Terakita A"/>
            <person name="Kuratani S"/>
            <person name="Sato K"/>
            <person name="Hyodo S Kuraku.S."/>
        </authorList>
    </citation>
    <scope>NUCLEOTIDE SEQUENCE [LARGE SCALE GENOMIC DNA]</scope>
</reference>
<comment type="caution">
    <text evidence="3">The sequence shown here is derived from an EMBL/GenBank/DDBJ whole genome shotgun (WGS) entry which is preliminary data.</text>
</comment>
<evidence type="ECO:0000313" key="4">
    <source>
        <dbReference type="Proteomes" id="UP000287033"/>
    </source>
</evidence>
<evidence type="ECO:0000313" key="3">
    <source>
        <dbReference type="EMBL" id="GCC40728.1"/>
    </source>
</evidence>
<dbReference type="PANTHER" id="PTHR31233">
    <property type="entry name" value="BICAUDAL D FAMILY MEMBER"/>
    <property type="match status" value="1"/>
</dbReference>
<sequence length="71" mass="7742">AFADVCSTQRKVAADGESREESLLREAARKEGVLAARIAELQAENGRTKTALTNTVAENERLAGELQELRK</sequence>
<dbReference type="OMA" id="DVCSTQR"/>
<dbReference type="GO" id="GO:0034452">
    <property type="term" value="F:dynactin binding"/>
    <property type="evidence" value="ECO:0007669"/>
    <property type="project" value="TreeGrafter"/>
</dbReference>
<dbReference type="AlphaFoldDB" id="A0A401TDL4"/>
<dbReference type="EMBL" id="BEZZ01040309">
    <property type="protein sequence ID" value="GCC40728.1"/>
    <property type="molecule type" value="Genomic_DNA"/>
</dbReference>
<proteinExistence type="inferred from homology"/>
<dbReference type="GO" id="GO:0070507">
    <property type="term" value="P:regulation of microtubule cytoskeleton organization"/>
    <property type="evidence" value="ECO:0007669"/>
    <property type="project" value="TreeGrafter"/>
</dbReference>
<feature type="non-terminal residue" evidence="3">
    <location>
        <position position="1"/>
    </location>
</feature>
<accession>A0A401TDL4</accession>
<name>A0A401TDL4_CHIPU</name>
<dbReference type="GO" id="GO:0070840">
    <property type="term" value="F:dynein complex binding"/>
    <property type="evidence" value="ECO:0007669"/>
    <property type="project" value="InterPro"/>
</dbReference>
<evidence type="ECO:0000256" key="2">
    <source>
        <dbReference type="ARBA" id="ARBA00023054"/>
    </source>
</evidence>
<keyword evidence="2" id="KW-0175">Coiled coil</keyword>
<keyword evidence="4" id="KW-1185">Reference proteome</keyword>
<comment type="similarity">
    <text evidence="1">Belongs to the BicD family.</text>
</comment>
<dbReference type="Proteomes" id="UP000287033">
    <property type="component" value="Unassembled WGS sequence"/>
</dbReference>
<gene>
    <name evidence="3" type="ORF">chiPu_0024475</name>
</gene>
<dbReference type="STRING" id="137246.A0A401TDL4"/>
<dbReference type="GO" id="GO:0005794">
    <property type="term" value="C:Golgi apparatus"/>
    <property type="evidence" value="ECO:0007669"/>
    <property type="project" value="TreeGrafter"/>
</dbReference>